<keyword evidence="2" id="KW-1185">Reference proteome</keyword>
<protein>
    <submittedName>
        <fullName evidence="1">Uncharacterized protein</fullName>
    </submittedName>
</protein>
<organism evidence="1 2">
    <name type="scientific">Pluteus cervinus</name>
    <dbReference type="NCBI Taxonomy" id="181527"/>
    <lineage>
        <taxon>Eukaryota</taxon>
        <taxon>Fungi</taxon>
        <taxon>Dikarya</taxon>
        <taxon>Basidiomycota</taxon>
        <taxon>Agaricomycotina</taxon>
        <taxon>Agaricomycetes</taxon>
        <taxon>Agaricomycetidae</taxon>
        <taxon>Agaricales</taxon>
        <taxon>Pluteineae</taxon>
        <taxon>Pluteaceae</taxon>
        <taxon>Pluteus</taxon>
    </lineage>
</organism>
<dbReference type="EMBL" id="ML208280">
    <property type="protein sequence ID" value="TFK72887.1"/>
    <property type="molecule type" value="Genomic_DNA"/>
</dbReference>
<reference evidence="1 2" key="1">
    <citation type="journal article" date="2019" name="Nat. Ecol. Evol.">
        <title>Megaphylogeny resolves global patterns of mushroom evolution.</title>
        <authorList>
            <person name="Varga T."/>
            <person name="Krizsan K."/>
            <person name="Foldi C."/>
            <person name="Dima B."/>
            <person name="Sanchez-Garcia M."/>
            <person name="Sanchez-Ramirez S."/>
            <person name="Szollosi G.J."/>
            <person name="Szarkandi J.G."/>
            <person name="Papp V."/>
            <person name="Albert L."/>
            <person name="Andreopoulos W."/>
            <person name="Angelini C."/>
            <person name="Antonin V."/>
            <person name="Barry K.W."/>
            <person name="Bougher N.L."/>
            <person name="Buchanan P."/>
            <person name="Buyck B."/>
            <person name="Bense V."/>
            <person name="Catcheside P."/>
            <person name="Chovatia M."/>
            <person name="Cooper J."/>
            <person name="Damon W."/>
            <person name="Desjardin D."/>
            <person name="Finy P."/>
            <person name="Geml J."/>
            <person name="Haridas S."/>
            <person name="Hughes K."/>
            <person name="Justo A."/>
            <person name="Karasinski D."/>
            <person name="Kautmanova I."/>
            <person name="Kiss B."/>
            <person name="Kocsube S."/>
            <person name="Kotiranta H."/>
            <person name="LaButti K.M."/>
            <person name="Lechner B.E."/>
            <person name="Liimatainen K."/>
            <person name="Lipzen A."/>
            <person name="Lukacs Z."/>
            <person name="Mihaltcheva S."/>
            <person name="Morgado L.N."/>
            <person name="Niskanen T."/>
            <person name="Noordeloos M.E."/>
            <person name="Ohm R.A."/>
            <person name="Ortiz-Santana B."/>
            <person name="Ovrebo C."/>
            <person name="Racz N."/>
            <person name="Riley R."/>
            <person name="Savchenko A."/>
            <person name="Shiryaev A."/>
            <person name="Soop K."/>
            <person name="Spirin V."/>
            <person name="Szebenyi C."/>
            <person name="Tomsovsky M."/>
            <person name="Tulloss R.E."/>
            <person name="Uehling J."/>
            <person name="Grigoriev I.V."/>
            <person name="Vagvolgyi C."/>
            <person name="Papp T."/>
            <person name="Martin F.M."/>
            <person name="Miettinen O."/>
            <person name="Hibbett D.S."/>
            <person name="Nagy L.G."/>
        </authorList>
    </citation>
    <scope>NUCLEOTIDE SEQUENCE [LARGE SCALE GENOMIC DNA]</scope>
    <source>
        <strain evidence="1 2">NL-1719</strain>
    </source>
</reference>
<proteinExistence type="predicted"/>
<sequence length="780" mass="85372">MNQPSSPFEFSDYPPSSGISEFDSLSDSDWLDISSGHNSDDNESVSSHEGDHINPTSIPPSRRSSISLGSSRDGDVEAWEGFVESADEAAPAVEPVYTVALGADGSNLVVGPVQEVEVDPAEDQRVKEALDQSMVSTLGASRTGSGGGTPSHSSIRDLRLSFPDPLNSSHNELNGSYDTVLTSEAPQEPEAPTMIITELEEPAVKEPVPEPASFPSPSPQHEDQQLVLADVQFDVFLYGAGSDIKWSFVQDLVRVGLPSPSGDAVNKVQAINDYTKGIHIERPINGFATLIDTIAIHDRTDESVCHSESPTLLGSRPSLAIVYLPSTFTSLPHHTFYLPVIAPPSLASSTGLDDDERSQTAEDDWQSLAVPRPKILNLKRLFQSPLVENFDEIEPTRARRAMQQLLVHAKKQRSVKTVIAEQLSSVNAVTLFAVVSIIMGFAANVSFRSSVSSPTANDSIDTLLPLTAVFDIQANQSTMLRHTSQVMLESTALVTSSLKDFSLSVFNEPSPPSVIPPTEVAVSTLAAISTTRWAAGSMVTSTKAPECSSCQVSVRESASSMEVIVRAAPTSFAMTVVEPQVSVVPPPVMPESTVSVGQLSGLTKELVDMVEAGVDEVQPTVTRAHYDSTEMVDALDELMNSLRRQSKVIVEQSKDRAQQIRERIQYRNDRARCRAKEIRDKGQQLLSMASEWQEEVKTRTKLAKKRARKIKQVVKENIKEMATDPESWQRKVQSEWMRTLKEKVFEGMEDSPRRDKPPREASGQEPRFLDPMRLDIWVGA</sequence>
<evidence type="ECO:0000313" key="2">
    <source>
        <dbReference type="Proteomes" id="UP000308600"/>
    </source>
</evidence>
<evidence type="ECO:0000313" key="1">
    <source>
        <dbReference type="EMBL" id="TFK72887.1"/>
    </source>
</evidence>
<accession>A0ACD3B4S5</accession>
<dbReference type="Proteomes" id="UP000308600">
    <property type="component" value="Unassembled WGS sequence"/>
</dbReference>
<name>A0ACD3B4S5_9AGAR</name>
<gene>
    <name evidence="1" type="ORF">BDN72DRAFT_855108</name>
</gene>